<dbReference type="GO" id="GO:0016887">
    <property type="term" value="F:ATP hydrolysis activity"/>
    <property type="evidence" value="ECO:0007669"/>
    <property type="project" value="InterPro"/>
</dbReference>
<dbReference type="FunFam" id="3.40.50.300:FF:000479">
    <property type="entry name" value="Multidrug resistance protein 1A"/>
    <property type="match status" value="1"/>
</dbReference>
<evidence type="ECO:0000256" key="1">
    <source>
        <dbReference type="ARBA" id="ARBA00004141"/>
    </source>
</evidence>
<evidence type="ECO:0000256" key="11">
    <source>
        <dbReference type="ARBA" id="ARBA00023180"/>
    </source>
</evidence>
<dbReference type="InterPro" id="IPR011527">
    <property type="entry name" value="ABC1_TM_dom"/>
</dbReference>
<evidence type="ECO:0000313" key="15">
    <source>
        <dbReference type="EMBL" id="KAF4087163.1"/>
    </source>
</evidence>
<dbReference type="CDD" id="cd03249">
    <property type="entry name" value="ABC_MTABC3_MDL1_MDL2"/>
    <property type="match status" value="1"/>
</dbReference>
<gene>
    <name evidence="15" type="ORF">AMELA_G00092140</name>
</gene>
<feature type="domain" description="ABC transmembrane type-1" evidence="14">
    <location>
        <begin position="229"/>
        <end position="462"/>
    </location>
</feature>
<keyword evidence="16" id="KW-1185">Reference proteome</keyword>
<evidence type="ECO:0000256" key="9">
    <source>
        <dbReference type="ARBA" id="ARBA00022989"/>
    </source>
</evidence>
<dbReference type="InterPro" id="IPR039421">
    <property type="entry name" value="Type_1_exporter"/>
</dbReference>
<sequence>MGAINLGQASPCLEAFASGRAAAKSIFETIDRVTIDGHDLRSLNIQWLRSLIGIVEQEPVLFATTIAENIRYGRPGVSIEEVIQASKEANAYNFIMDLPQNFDTLVGEGGGQMSGGQKQRIAIARALVRNPKILLLDMATSALDNESEAVVQEALDKARIGRTTITIAHRLSTICNADVIKIDDDVKEMTESAPVARILKYNQPEWPYMLTGSLAAGINGSVNPIYALLFSQIIGGFAFAKSGELLTRRLRKIGFQAMLRQEIGWFDDPNNSPGALTTRLATDASMVQGATGSQIGMIVNSLTNIGASFIIAYYFSWKLSLVVTCFLPLIGLSGVIQAKMLTGFANEDKKAMEVAGQVSSEAMANIRTVAGLAKEKQFVALYEQQLDAPYKAAKKKANIYAICFAFAQCVIFMAYAASFRYGGYLVHFEGLHYVVVFRVITALVISGTALGRASSFTPDYAKAKIAAAQFFKLLDRVPKISSSQEGRRWDNFNGRIEFKNCRFTYPSRPNIQVLRGLEVEVSPGQTLAFVGSSGCGKSTSVQLLERFYDPDQGQVLIDGHPSHEINVPFLRSQIGIVSQEPVLFDCTIAENIQYGANSQSITLEEVIEASKKAYLHDFVISLPDGYETQVGAQGSQLSRGQKQRIAIARAIIRNPKILLLDEATSALDTESEKTVQAALDEARCGRTCIVIAHRLSTIQNADIIAVMSQGIVIENGTHEELMTKKGAYHKLVTTGAPIS</sequence>
<dbReference type="PANTHER" id="PTHR43394">
    <property type="entry name" value="ATP-DEPENDENT PERMEASE MDL1, MITOCHONDRIAL"/>
    <property type="match status" value="1"/>
</dbReference>
<dbReference type="PANTHER" id="PTHR43394:SF27">
    <property type="entry name" value="ATP-DEPENDENT TRANSLOCASE ABCB1-LIKE"/>
    <property type="match status" value="1"/>
</dbReference>
<evidence type="ECO:0000259" key="14">
    <source>
        <dbReference type="PROSITE" id="PS50929"/>
    </source>
</evidence>
<keyword evidence="10 12" id="KW-0472">Membrane</keyword>
<comment type="subcellular location">
    <subcellularLocation>
        <location evidence="1">Membrane</location>
        <topology evidence="1">Multi-pass membrane protein</topology>
    </subcellularLocation>
</comment>
<keyword evidence="3" id="KW-0813">Transport</keyword>
<feature type="transmembrane region" description="Helical" evidence="12">
    <location>
        <begin position="321"/>
        <end position="342"/>
    </location>
</feature>
<dbReference type="PROSITE" id="PS50893">
    <property type="entry name" value="ABC_TRANSPORTER_2"/>
    <property type="match status" value="2"/>
</dbReference>
<feature type="transmembrane region" description="Helical" evidence="12">
    <location>
        <begin position="399"/>
        <end position="418"/>
    </location>
</feature>
<evidence type="ECO:0000256" key="5">
    <source>
        <dbReference type="ARBA" id="ARBA00022737"/>
    </source>
</evidence>
<reference evidence="15 16" key="1">
    <citation type="submission" date="2020-02" db="EMBL/GenBank/DDBJ databases">
        <title>A chromosome-scale genome assembly of the black bullhead catfish (Ameiurus melas).</title>
        <authorList>
            <person name="Wen M."/>
            <person name="Zham M."/>
            <person name="Cabau C."/>
            <person name="Klopp C."/>
            <person name="Donnadieu C."/>
            <person name="Roques C."/>
            <person name="Bouchez O."/>
            <person name="Lampietro C."/>
            <person name="Jouanno E."/>
            <person name="Herpin A."/>
            <person name="Louis A."/>
            <person name="Berthelot C."/>
            <person name="Parey E."/>
            <person name="Roest-Crollius H."/>
            <person name="Braasch I."/>
            <person name="Postlethwait J."/>
            <person name="Robinson-Rechavi M."/>
            <person name="Echchiki A."/>
            <person name="Begum T."/>
            <person name="Montfort J."/>
            <person name="Schartl M."/>
            <person name="Bobe J."/>
            <person name="Guiguen Y."/>
        </authorList>
    </citation>
    <scope>NUCLEOTIDE SEQUENCE [LARGE SCALE GENOMIC DNA]</scope>
    <source>
        <strain evidence="15">M_S1</strain>
        <tissue evidence="15">Blood</tissue>
    </source>
</reference>
<keyword evidence="7" id="KW-0067">ATP-binding</keyword>
<keyword evidence="11" id="KW-0325">Glycoprotein</keyword>
<dbReference type="GO" id="GO:0005524">
    <property type="term" value="F:ATP binding"/>
    <property type="evidence" value="ECO:0007669"/>
    <property type="project" value="UniProtKB-KW"/>
</dbReference>
<evidence type="ECO:0000259" key="13">
    <source>
        <dbReference type="PROSITE" id="PS50893"/>
    </source>
</evidence>
<evidence type="ECO:0000256" key="4">
    <source>
        <dbReference type="ARBA" id="ARBA00022692"/>
    </source>
</evidence>
<keyword evidence="6" id="KW-0547">Nucleotide-binding</keyword>
<evidence type="ECO:0000313" key="16">
    <source>
        <dbReference type="Proteomes" id="UP000593565"/>
    </source>
</evidence>
<dbReference type="PROSITE" id="PS50929">
    <property type="entry name" value="ABC_TM1F"/>
    <property type="match status" value="1"/>
</dbReference>
<dbReference type="InterPro" id="IPR003593">
    <property type="entry name" value="AAA+_ATPase"/>
</dbReference>
<comment type="caution">
    <text evidence="15">The sequence shown here is derived from an EMBL/GenBank/DDBJ whole genome shotgun (WGS) entry which is preliminary data.</text>
</comment>
<dbReference type="InterPro" id="IPR003439">
    <property type="entry name" value="ABC_transporter-like_ATP-bd"/>
</dbReference>
<feature type="transmembrane region" description="Helical" evidence="12">
    <location>
        <begin position="430"/>
        <end position="450"/>
    </location>
</feature>
<evidence type="ECO:0008006" key="17">
    <source>
        <dbReference type="Google" id="ProtNLM"/>
    </source>
</evidence>
<dbReference type="SMART" id="SM00382">
    <property type="entry name" value="AAA"/>
    <property type="match status" value="2"/>
</dbReference>
<evidence type="ECO:0000256" key="8">
    <source>
        <dbReference type="ARBA" id="ARBA00022967"/>
    </source>
</evidence>
<dbReference type="Gene3D" id="1.20.1560.10">
    <property type="entry name" value="ABC transporter type 1, transmembrane domain"/>
    <property type="match status" value="1"/>
</dbReference>
<accession>A0A7J6AWA1</accession>
<proteinExistence type="inferred from homology"/>
<dbReference type="AlphaFoldDB" id="A0A7J6AWA1"/>
<evidence type="ECO:0000256" key="7">
    <source>
        <dbReference type="ARBA" id="ARBA00022840"/>
    </source>
</evidence>
<dbReference type="Gene3D" id="3.40.50.300">
    <property type="entry name" value="P-loop containing nucleotide triphosphate hydrolases"/>
    <property type="match status" value="2"/>
</dbReference>
<dbReference type="InterPro" id="IPR017871">
    <property type="entry name" value="ABC_transporter-like_CS"/>
</dbReference>
<dbReference type="SUPFAM" id="SSF52540">
    <property type="entry name" value="P-loop containing nucleoside triphosphate hydrolases"/>
    <property type="match status" value="2"/>
</dbReference>
<dbReference type="Pfam" id="PF00005">
    <property type="entry name" value="ABC_tran"/>
    <property type="match status" value="2"/>
</dbReference>
<evidence type="ECO:0000256" key="12">
    <source>
        <dbReference type="SAM" id="Phobius"/>
    </source>
</evidence>
<dbReference type="CDD" id="cd18578">
    <property type="entry name" value="ABC_6TM_Pgp_ABCB1_D2_like"/>
    <property type="match status" value="1"/>
</dbReference>
<keyword evidence="4 12" id="KW-0812">Transmembrane</keyword>
<comment type="similarity">
    <text evidence="2">Belongs to the ABC transporter superfamily. ABCB family. Multidrug resistance exporter (TC 3.A.1.201) subfamily.</text>
</comment>
<dbReference type="Proteomes" id="UP000593565">
    <property type="component" value="Unassembled WGS sequence"/>
</dbReference>
<dbReference type="EMBL" id="JAAGNN010000007">
    <property type="protein sequence ID" value="KAF4087163.1"/>
    <property type="molecule type" value="Genomic_DNA"/>
</dbReference>
<dbReference type="FunFam" id="3.40.50.300:FF:000604">
    <property type="entry name" value="ABC transporter B family member 28"/>
    <property type="match status" value="1"/>
</dbReference>
<feature type="domain" description="ABC transporter" evidence="13">
    <location>
        <begin position="1"/>
        <end position="210"/>
    </location>
</feature>
<feature type="domain" description="ABC transporter" evidence="13">
    <location>
        <begin position="496"/>
        <end position="734"/>
    </location>
</feature>
<dbReference type="SUPFAM" id="SSF90123">
    <property type="entry name" value="ABC transporter transmembrane region"/>
    <property type="match status" value="1"/>
</dbReference>
<dbReference type="Pfam" id="PF00664">
    <property type="entry name" value="ABC_membrane"/>
    <property type="match status" value="1"/>
</dbReference>
<dbReference type="GO" id="GO:0005743">
    <property type="term" value="C:mitochondrial inner membrane"/>
    <property type="evidence" value="ECO:0007669"/>
    <property type="project" value="TreeGrafter"/>
</dbReference>
<keyword evidence="9 12" id="KW-1133">Transmembrane helix</keyword>
<evidence type="ECO:0000256" key="10">
    <source>
        <dbReference type="ARBA" id="ARBA00023136"/>
    </source>
</evidence>
<dbReference type="PROSITE" id="PS00211">
    <property type="entry name" value="ABC_TRANSPORTER_1"/>
    <property type="match status" value="1"/>
</dbReference>
<dbReference type="FunFam" id="1.20.1560.10:FF:000009">
    <property type="entry name" value="ABC transporter B family member 1"/>
    <property type="match status" value="1"/>
</dbReference>
<evidence type="ECO:0000256" key="6">
    <source>
        <dbReference type="ARBA" id="ARBA00022741"/>
    </source>
</evidence>
<evidence type="ECO:0000256" key="2">
    <source>
        <dbReference type="ARBA" id="ARBA00007577"/>
    </source>
</evidence>
<dbReference type="InterPro" id="IPR027417">
    <property type="entry name" value="P-loop_NTPase"/>
</dbReference>
<dbReference type="GO" id="GO:0015421">
    <property type="term" value="F:ABC-type oligopeptide transporter activity"/>
    <property type="evidence" value="ECO:0007669"/>
    <property type="project" value="TreeGrafter"/>
</dbReference>
<keyword evidence="5" id="KW-0677">Repeat</keyword>
<dbReference type="GO" id="GO:0090374">
    <property type="term" value="P:oligopeptide export from mitochondrion"/>
    <property type="evidence" value="ECO:0007669"/>
    <property type="project" value="TreeGrafter"/>
</dbReference>
<keyword evidence="8" id="KW-1278">Translocase</keyword>
<dbReference type="InterPro" id="IPR036640">
    <property type="entry name" value="ABC1_TM_sf"/>
</dbReference>
<organism evidence="15 16">
    <name type="scientific">Ameiurus melas</name>
    <name type="common">Black bullhead</name>
    <name type="synonym">Silurus melas</name>
    <dbReference type="NCBI Taxonomy" id="219545"/>
    <lineage>
        <taxon>Eukaryota</taxon>
        <taxon>Metazoa</taxon>
        <taxon>Chordata</taxon>
        <taxon>Craniata</taxon>
        <taxon>Vertebrata</taxon>
        <taxon>Euteleostomi</taxon>
        <taxon>Actinopterygii</taxon>
        <taxon>Neopterygii</taxon>
        <taxon>Teleostei</taxon>
        <taxon>Ostariophysi</taxon>
        <taxon>Siluriformes</taxon>
        <taxon>Ictaluridae</taxon>
        <taxon>Ameiurus</taxon>
    </lineage>
</organism>
<name>A0A7J6AWA1_AMEME</name>
<protein>
    <recommendedName>
        <fullName evidence="17">Bile salt export pump</fullName>
    </recommendedName>
</protein>
<evidence type="ECO:0000256" key="3">
    <source>
        <dbReference type="ARBA" id="ARBA00022448"/>
    </source>
</evidence>